<gene>
    <name evidence="3" type="ORF">VTK73DRAFT_2760</name>
</gene>
<sequence length="397" mass="42141">MSLPGWNTQPISGVSLSAGGLLALADLSTIAQRTAIAGGSSWLDSLLLAPGLHYQQAAEALVERQAPSFPSGTASVINAVETLKDGQAMTFAINNAATRRYIQKIARPGEVVTLNVGMLPQTSRYRLKRSSSGMHATIWADDKMPDLGWLSHLLYLISPVLTVVALVFLGLLRDWWSFGSLLALMLGRVLNIFVIKQRSRPQRHTPDPAPPPAPPSPGKRKRSAATTPEQGIQGRLTEYVVFLGDGRSSVRLRGTTDDLQAITADAWLRSKTPVEGYMEAVAKLLVYLVAALSGNMTQVGSLTFMCLLLVSAGLLALSNAHAKSFRMNGRVAAPLSAEEVSKPLRGTGGERTTTGAPSPAGGAIGNAGEHTREETPASTGVSDDLAEKGQARMRTQG</sequence>
<feature type="transmembrane region" description="Helical" evidence="2">
    <location>
        <begin position="178"/>
        <end position="195"/>
    </location>
</feature>
<evidence type="ECO:0000256" key="1">
    <source>
        <dbReference type="SAM" id="MobiDB-lite"/>
    </source>
</evidence>
<keyword evidence="4" id="KW-1185">Reference proteome</keyword>
<keyword evidence="2" id="KW-0472">Membrane</keyword>
<feature type="region of interest" description="Disordered" evidence="1">
    <location>
        <begin position="338"/>
        <end position="397"/>
    </location>
</feature>
<reference evidence="3 4" key="1">
    <citation type="journal article" date="2024" name="Commun. Biol.">
        <title>Comparative genomic analysis of thermophilic fungi reveals convergent evolutionary adaptations and gene losses.</title>
        <authorList>
            <person name="Steindorff A.S."/>
            <person name="Aguilar-Pontes M.V."/>
            <person name="Robinson A.J."/>
            <person name="Andreopoulos B."/>
            <person name="LaButti K."/>
            <person name="Kuo A."/>
            <person name="Mondo S."/>
            <person name="Riley R."/>
            <person name="Otillar R."/>
            <person name="Haridas S."/>
            <person name="Lipzen A."/>
            <person name="Grimwood J."/>
            <person name="Schmutz J."/>
            <person name="Clum A."/>
            <person name="Reid I.D."/>
            <person name="Moisan M.C."/>
            <person name="Butler G."/>
            <person name="Nguyen T.T.M."/>
            <person name="Dewar K."/>
            <person name="Conant G."/>
            <person name="Drula E."/>
            <person name="Henrissat B."/>
            <person name="Hansel C."/>
            <person name="Singer S."/>
            <person name="Hutchinson M.I."/>
            <person name="de Vries R.P."/>
            <person name="Natvig D.O."/>
            <person name="Powell A.J."/>
            <person name="Tsang A."/>
            <person name="Grigoriev I.V."/>
        </authorList>
    </citation>
    <scope>NUCLEOTIDE SEQUENCE [LARGE SCALE GENOMIC DNA]</scope>
    <source>
        <strain evidence="3 4">ATCC 24622</strain>
    </source>
</reference>
<evidence type="ECO:0000256" key="2">
    <source>
        <dbReference type="SAM" id="Phobius"/>
    </source>
</evidence>
<proteinExistence type="predicted"/>
<feature type="transmembrane region" description="Helical" evidence="2">
    <location>
        <begin position="153"/>
        <end position="172"/>
    </location>
</feature>
<feature type="transmembrane region" description="Helical" evidence="2">
    <location>
        <begin position="299"/>
        <end position="317"/>
    </location>
</feature>
<feature type="compositionally biased region" description="Pro residues" evidence="1">
    <location>
        <begin position="207"/>
        <end position="217"/>
    </location>
</feature>
<keyword evidence="2" id="KW-1133">Transmembrane helix</keyword>
<dbReference type="Proteomes" id="UP001586593">
    <property type="component" value="Unassembled WGS sequence"/>
</dbReference>
<name>A0ABR3Y186_9PEZI</name>
<evidence type="ECO:0000313" key="3">
    <source>
        <dbReference type="EMBL" id="KAL1882046.1"/>
    </source>
</evidence>
<accession>A0ABR3Y186</accession>
<evidence type="ECO:0000313" key="4">
    <source>
        <dbReference type="Proteomes" id="UP001586593"/>
    </source>
</evidence>
<protein>
    <submittedName>
        <fullName evidence="3">Uncharacterized protein</fullName>
    </submittedName>
</protein>
<dbReference type="EMBL" id="JAZHXJ010000018">
    <property type="protein sequence ID" value="KAL1882046.1"/>
    <property type="molecule type" value="Genomic_DNA"/>
</dbReference>
<organism evidence="3 4">
    <name type="scientific">Phialemonium thermophilum</name>
    <dbReference type="NCBI Taxonomy" id="223376"/>
    <lineage>
        <taxon>Eukaryota</taxon>
        <taxon>Fungi</taxon>
        <taxon>Dikarya</taxon>
        <taxon>Ascomycota</taxon>
        <taxon>Pezizomycotina</taxon>
        <taxon>Sordariomycetes</taxon>
        <taxon>Sordariomycetidae</taxon>
        <taxon>Cephalothecales</taxon>
        <taxon>Cephalothecaceae</taxon>
        <taxon>Phialemonium</taxon>
    </lineage>
</organism>
<keyword evidence="2" id="KW-0812">Transmembrane</keyword>
<feature type="region of interest" description="Disordered" evidence="1">
    <location>
        <begin position="200"/>
        <end position="229"/>
    </location>
</feature>
<comment type="caution">
    <text evidence="3">The sequence shown here is derived from an EMBL/GenBank/DDBJ whole genome shotgun (WGS) entry which is preliminary data.</text>
</comment>